<accession>A0A653F1Z8</accession>
<sequence length="173" mass="18935">MQTEPLPLIVAIEGDLGEQLLTPTPDCPRALECRPILIARACQPVIQRLDVYGLGTGGGPLRQRFESCAFLGACAKQSRGMPHPCVSGLVGTALRPGMDSHWATTVLVGAADSHLELHRAVIGDQQRRFQNQLVESLHTGLGTGGQRHLHKRGARQQHHVINRVINQPRMRLQ</sequence>
<protein>
    <submittedName>
        <fullName evidence="1">Uncharacterized protein</fullName>
    </submittedName>
</protein>
<gene>
    <name evidence="1" type="ORF">BIN_B_05263</name>
</gene>
<reference evidence="1" key="1">
    <citation type="submission" date="2019-05" db="EMBL/GenBank/DDBJ databases">
        <authorList>
            <person name="Naeem R."/>
            <person name="Antony C."/>
            <person name="Guan Q."/>
        </authorList>
    </citation>
    <scope>NUCLEOTIDE SEQUENCE</scope>
    <source>
        <strain evidence="1">2</strain>
    </source>
</reference>
<evidence type="ECO:0000313" key="1">
    <source>
        <dbReference type="EMBL" id="VTP03805.1"/>
    </source>
</evidence>
<dbReference type="AlphaFoldDB" id="A0A653F1Z8"/>
<organism evidence="1">
    <name type="scientific">Mycobacterium riyadhense</name>
    <dbReference type="NCBI Taxonomy" id="486698"/>
    <lineage>
        <taxon>Bacteria</taxon>
        <taxon>Bacillati</taxon>
        <taxon>Actinomycetota</taxon>
        <taxon>Actinomycetes</taxon>
        <taxon>Mycobacteriales</taxon>
        <taxon>Mycobacteriaceae</taxon>
        <taxon>Mycobacterium</taxon>
    </lineage>
</organism>
<name>A0A653F1Z8_9MYCO</name>
<dbReference type="EMBL" id="LR589174">
    <property type="protein sequence ID" value="VTP03805.1"/>
    <property type="molecule type" value="Genomic_DNA"/>
</dbReference>
<proteinExistence type="predicted"/>